<protein>
    <recommendedName>
        <fullName evidence="2">W2 domain-containing protein</fullName>
    </recommendedName>
</protein>
<dbReference type="AlphaFoldDB" id="A0AAD5SA63"/>
<dbReference type="PANTHER" id="PTHR45887">
    <property type="entry name" value="TRANSLATION INITIATION FACTOR EIF-2B SUBUNIT EPSILON"/>
    <property type="match status" value="1"/>
</dbReference>
<evidence type="ECO:0000259" key="2">
    <source>
        <dbReference type="PROSITE" id="PS51363"/>
    </source>
</evidence>
<dbReference type="GO" id="GO:0005851">
    <property type="term" value="C:eukaryotic translation initiation factor 2B complex"/>
    <property type="evidence" value="ECO:0007669"/>
    <property type="project" value="TreeGrafter"/>
</dbReference>
<reference evidence="3" key="1">
    <citation type="submission" date="2020-05" db="EMBL/GenBank/DDBJ databases">
        <title>Phylogenomic resolution of chytrid fungi.</title>
        <authorList>
            <person name="Stajich J.E."/>
            <person name="Amses K."/>
            <person name="Simmons R."/>
            <person name="Seto K."/>
            <person name="Myers J."/>
            <person name="Bonds A."/>
            <person name="Quandt C.A."/>
            <person name="Barry K."/>
            <person name="Liu P."/>
            <person name="Grigoriev I."/>
            <person name="Longcore J.E."/>
            <person name="James T.Y."/>
        </authorList>
    </citation>
    <scope>NUCLEOTIDE SEQUENCE</scope>
    <source>
        <strain evidence="3">JEL0318</strain>
    </source>
</reference>
<dbReference type="Proteomes" id="UP001212841">
    <property type="component" value="Unassembled WGS sequence"/>
</dbReference>
<feature type="domain" description="W2" evidence="2">
    <location>
        <begin position="249"/>
        <end position="430"/>
    </location>
</feature>
<dbReference type="EMBL" id="JADGJD010000736">
    <property type="protein sequence ID" value="KAJ3048800.1"/>
    <property type="molecule type" value="Genomic_DNA"/>
</dbReference>
<evidence type="ECO:0000313" key="3">
    <source>
        <dbReference type="EMBL" id="KAJ3048800.1"/>
    </source>
</evidence>
<evidence type="ECO:0000256" key="1">
    <source>
        <dbReference type="SAM" id="MobiDB-lite"/>
    </source>
</evidence>
<accession>A0AAD5SA63</accession>
<feature type="region of interest" description="Disordered" evidence="1">
    <location>
        <begin position="190"/>
        <end position="215"/>
    </location>
</feature>
<comment type="caution">
    <text evidence="3">The sequence shown here is derived from an EMBL/GenBank/DDBJ whole genome shotgun (WGS) entry which is preliminary data.</text>
</comment>
<dbReference type="InterPro" id="IPR003307">
    <property type="entry name" value="W2_domain"/>
</dbReference>
<dbReference type="GO" id="GO:0005085">
    <property type="term" value="F:guanyl-nucleotide exchange factor activity"/>
    <property type="evidence" value="ECO:0007669"/>
    <property type="project" value="TreeGrafter"/>
</dbReference>
<dbReference type="Gene3D" id="1.25.40.180">
    <property type="match status" value="1"/>
</dbReference>
<feature type="compositionally biased region" description="Low complexity" evidence="1">
    <location>
        <begin position="196"/>
        <end position="214"/>
    </location>
</feature>
<evidence type="ECO:0000313" key="4">
    <source>
        <dbReference type="Proteomes" id="UP001212841"/>
    </source>
</evidence>
<dbReference type="PROSITE" id="PS51363">
    <property type="entry name" value="W2"/>
    <property type="match status" value="1"/>
</dbReference>
<dbReference type="InterPro" id="IPR016024">
    <property type="entry name" value="ARM-type_fold"/>
</dbReference>
<dbReference type="PANTHER" id="PTHR45887:SF1">
    <property type="entry name" value="TRANSLATION INITIATION FACTOR EIF-2B SUBUNIT EPSILON"/>
    <property type="match status" value="1"/>
</dbReference>
<proteinExistence type="predicted"/>
<dbReference type="GO" id="GO:0031369">
    <property type="term" value="F:translation initiation factor binding"/>
    <property type="evidence" value="ECO:0007669"/>
    <property type="project" value="TreeGrafter"/>
</dbReference>
<name>A0AAD5SA63_9FUNG</name>
<organism evidence="3 4">
    <name type="scientific">Rhizophlyctis rosea</name>
    <dbReference type="NCBI Taxonomy" id="64517"/>
    <lineage>
        <taxon>Eukaryota</taxon>
        <taxon>Fungi</taxon>
        <taxon>Fungi incertae sedis</taxon>
        <taxon>Chytridiomycota</taxon>
        <taxon>Chytridiomycota incertae sedis</taxon>
        <taxon>Chytridiomycetes</taxon>
        <taxon>Rhizophlyctidales</taxon>
        <taxon>Rhizophlyctidaceae</taxon>
        <taxon>Rhizophlyctis</taxon>
    </lineage>
</organism>
<dbReference type="SUPFAM" id="SSF48371">
    <property type="entry name" value="ARM repeat"/>
    <property type="match status" value="1"/>
</dbReference>
<sequence length="430" mass="48242">MAEGVVAPAGEWARKIVFRATKDPLQYTRGLLSLSTWFWVWTFLGLGGRIAWLTQRKAKQYDDVQSPDVPHPLVGIALRIVRHYFPDLCLNTSHTCSCGHTCASSSSPDSETSEPSDARLLAGRDRQLKRLQRRVKTMEKKHMLAKDIASARKKEHEMEKEARILVDKLYEEKLKKLENEVNEREEQILRLENEISRSTPSPSPDSESSDSSPEYHITYNANQYDNLFCAGVDGITRCGASVEPVESDEDVDQVDEPSFHDRASRQICQFLVSNATVPTIIFGVEDLAAKSDASASQCLTAVIFGIVSYICTANLTKNSATLEKVVDKYAKLVAQFMQSEEEEDQRLVLQNLETACGTTHLKTRAHAPLLKLFYKHDILDPPAIIFWWRAASLRSSRSDSGTELDENDDRCVEGEERLAELVSGARAFTA</sequence>
<dbReference type="InterPro" id="IPR051956">
    <property type="entry name" value="eIF2B_epsilon"/>
</dbReference>
<feature type="non-terminal residue" evidence="3">
    <location>
        <position position="430"/>
    </location>
</feature>
<gene>
    <name evidence="3" type="ORF">HK097_010199</name>
</gene>
<dbReference type="GO" id="GO:0003743">
    <property type="term" value="F:translation initiation factor activity"/>
    <property type="evidence" value="ECO:0007669"/>
    <property type="project" value="TreeGrafter"/>
</dbReference>
<keyword evidence="4" id="KW-1185">Reference proteome</keyword>